<evidence type="ECO:0000256" key="1">
    <source>
        <dbReference type="SAM" id="MobiDB-lite"/>
    </source>
</evidence>
<sequence>MPGFFDRLQAKLELYRLEQRYTRNRNRRTTFISNAVYVDGEYVFNSPNNTGSSTQSSTASSPNPDQGRHSVDEPRSPTYMVEPQTPVQKKKLNRFSSMPGFGSLSKNGGQEWTSNTVDVREVR</sequence>
<feature type="compositionally biased region" description="Low complexity" evidence="1">
    <location>
        <begin position="45"/>
        <end position="64"/>
    </location>
</feature>
<reference evidence="2 3" key="1">
    <citation type="journal article" date="2024" name="J. Plant Pathol.">
        <title>Sequence and assembly of the genome of Seiridium unicorne, isolate CBS 538.82, causal agent of cypress canker disease.</title>
        <authorList>
            <person name="Scali E."/>
            <person name="Rocca G.D."/>
            <person name="Danti R."/>
            <person name="Garbelotto M."/>
            <person name="Barberini S."/>
            <person name="Baroncelli R."/>
            <person name="Emiliani G."/>
        </authorList>
    </citation>
    <scope>NUCLEOTIDE SEQUENCE [LARGE SCALE GENOMIC DNA]</scope>
    <source>
        <strain evidence="2 3">BM-138-508</strain>
    </source>
</reference>
<organism evidence="2 3">
    <name type="scientific">Seiridium unicorne</name>
    <dbReference type="NCBI Taxonomy" id="138068"/>
    <lineage>
        <taxon>Eukaryota</taxon>
        <taxon>Fungi</taxon>
        <taxon>Dikarya</taxon>
        <taxon>Ascomycota</taxon>
        <taxon>Pezizomycotina</taxon>
        <taxon>Sordariomycetes</taxon>
        <taxon>Xylariomycetidae</taxon>
        <taxon>Amphisphaeriales</taxon>
        <taxon>Sporocadaceae</taxon>
        <taxon>Seiridium</taxon>
    </lineage>
</organism>
<accession>A0ABR2V893</accession>
<proteinExistence type="predicted"/>
<dbReference type="EMBL" id="JARVKF010000090">
    <property type="protein sequence ID" value="KAK9423139.1"/>
    <property type="molecule type" value="Genomic_DNA"/>
</dbReference>
<feature type="region of interest" description="Disordered" evidence="1">
    <location>
        <begin position="42"/>
        <end position="123"/>
    </location>
</feature>
<comment type="caution">
    <text evidence="2">The sequence shown here is derived from an EMBL/GenBank/DDBJ whole genome shotgun (WGS) entry which is preliminary data.</text>
</comment>
<keyword evidence="3" id="KW-1185">Reference proteome</keyword>
<protein>
    <submittedName>
        <fullName evidence="2">Uncharacterized protein</fullName>
    </submittedName>
</protein>
<gene>
    <name evidence="2" type="ORF">SUNI508_04433</name>
</gene>
<name>A0ABR2V893_9PEZI</name>
<evidence type="ECO:0000313" key="3">
    <source>
        <dbReference type="Proteomes" id="UP001408356"/>
    </source>
</evidence>
<evidence type="ECO:0000313" key="2">
    <source>
        <dbReference type="EMBL" id="KAK9423139.1"/>
    </source>
</evidence>
<feature type="compositionally biased region" description="Polar residues" evidence="1">
    <location>
        <begin position="104"/>
        <end position="117"/>
    </location>
</feature>
<feature type="compositionally biased region" description="Basic and acidic residues" evidence="1">
    <location>
        <begin position="66"/>
        <end position="75"/>
    </location>
</feature>
<dbReference type="Proteomes" id="UP001408356">
    <property type="component" value="Unassembled WGS sequence"/>
</dbReference>